<dbReference type="PANTHER" id="PTHR12110">
    <property type="entry name" value="HYDROXYPYRUVATE ISOMERASE"/>
    <property type="match status" value="1"/>
</dbReference>
<keyword evidence="2" id="KW-0413">Isomerase</keyword>
<dbReference type="InterPro" id="IPR013022">
    <property type="entry name" value="Xyl_isomerase-like_TIM-brl"/>
</dbReference>
<evidence type="ECO:0000313" key="3">
    <source>
        <dbReference type="Proteomes" id="UP001597414"/>
    </source>
</evidence>
<sequence length="308" mass="35686">MLNRMMDRRHFIGILPLVTLAVSAFKLKFIEHDFPISANEYNWMTFYQRAGKKWGENWNDCLAEFAKTKIPGLEPSIRDVAQIKELAPYLEKHKIQIPSIYVGKSFHEKEEAKKSISDIMDIAEEARQLGCNIVVTNPNPIQWGGGPLKNDDQLFCQSSHLDKLGKELNKMGMKLAYHTHDVELKAGAREFHHVLQNTDPDNLHFCMDVHWMYRGSENSQWAVFDTLKMYSNRIVSFHLRQSKDGIWTETFEPQGDIDYIRFAEEVKKLGIKAHLVIEQCLEENTSVKFGAVKAHQINYNEVKKLFKS</sequence>
<dbReference type="InterPro" id="IPR036237">
    <property type="entry name" value="Xyl_isomerase-like_sf"/>
</dbReference>
<evidence type="ECO:0000259" key="1">
    <source>
        <dbReference type="Pfam" id="PF01261"/>
    </source>
</evidence>
<name>A0ABW5BAG4_9BACT</name>
<feature type="domain" description="Xylose isomerase-like TIM barrel" evidence="1">
    <location>
        <begin position="81"/>
        <end position="280"/>
    </location>
</feature>
<keyword evidence="3" id="KW-1185">Reference proteome</keyword>
<reference evidence="3" key="1">
    <citation type="journal article" date="2019" name="Int. J. Syst. Evol. Microbiol.">
        <title>The Global Catalogue of Microorganisms (GCM) 10K type strain sequencing project: providing services to taxonomists for standard genome sequencing and annotation.</title>
        <authorList>
            <consortium name="The Broad Institute Genomics Platform"/>
            <consortium name="The Broad Institute Genome Sequencing Center for Infectious Disease"/>
            <person name="Wu L."/>
            <person name="Ma J."/>
        </authorList>
    </citation>
    <scope>NUCLEOTIDE SEQUENCE [LARGE SCALE GENOMIC DNA]</scope>
    <source>
        <strain evidence="3">KCTC 19812</strain>
    </source>
</reference>
<evidence type="ECO:0000313" key="2">
    <source>
        <dbReference type="EMBL" id="MFD2203117.1"/>
    </source>
</evidence>
<dbReference type="Gene3D" id="3.20.20.150">
    <property type="entry name" value="Divalent-metal-dependent TIM barrel enzymes"/>
    <property type="match status" value="1"/>
</dbReference>
<organism evidence="2 3">
    <name type="scientific">Shivajiella indica</name>
    <dbReference type="NCBI Taxonomy" id="872115"/>
    <lineage>
        <taxon>Bacteria</taxon>
        <taxon>Pseudomonadati</taxon>
        <taxon>Bacteroidota</taxon>
        <taxon>Cytophagia</taxon>
        <taxon>Cytophagales</taxon>
        <taxon>Cyclobacteriaceae</taxon>
        <taxon>Shivajiella</taxon>
    </lineage>
</organism>
<accession>A0ABW5BAG4</accession>
<dbReference type="InterPro" id="IPR050312">
    <property type="entry name" value="IolE/XylAMocC-like"/>
</dbReference>
<dbReference type="Proteomes" id="UP001597414">
    <property type="component" value="Unassembled WGS sequence"/>
</dbReference>
<comment type="caution">
    <text evidence="2">The sequence shown here is derived from an EMBL/GenBank/DDBJ whole genome shotgun (WGS) entry which is preliminary data.</text>
</comment>
<protein>
    <submittedName>
        <fullName evidence="2">Sugar phosphate isomerase/epimerase family protein</fullName>
    </submittedName>
</protein>
<proteinExistence type="predicted"/>
<dbReference type="EMBL" id="JBHUIV010000020">
    <property type="protein sequence ID" value="MFD2203117.1"/>
    <property type="molecule type" value="Genomic_DNA"/>
</dbReference>
<gene>
    <name evidence="2" type="ORF">ACFSKV_16185</name>
</gene>
<dbReference type="SUPFAM" id="SSF51658">
    <property type="entry name" value="Xylose isomerase-like"/>
    <property type="match status" value="1"/>
</dbReference>
<dbReference type="Pfam" id="PF01261">
    <property type="entry name" value="AP_endonuc_2"/>
    <property type="match status" value="1"/>
</dbReference>
<dbReference type="PANTHER" id="PTHR12110:SF41">
    <property type="entry name" value="INOSOSE DEHYDRATASE"/>
    <property type="match status" value="1"/>
</dbReference>
<dbReference type="RefSeq" id="WP_380805018.1">
    <property type="nucleotide sequence ID" value="NZ_JBHUIV010000020.1"/>
</dbReference>
<dbReference type="GO" id="GO:0016853">
    <property type="term" value="F:isomerase activity"/>
    <property type="evidence" value="ECO:0007669"/>
    <property type="project" value="UniProtKB-KW"/>
</dbReference>